<dbReference type="Gene3D" id="3.40.190.10">
    <property type="entry name" value="Periplasmic binding protein-like II"/>
    <property type="match status" value="2"/>
</dbReference>
<dbReference type="RefSeq" id="WP_021296695.1">
    <property type="nucleotide sequence ID" value="NZ_AURB01000133.1"/>
</dbReference>
<dbReference type="FunFam" id="3.40.190.10:FF:000050">
    <property type="entry name" value="Sulfonate ABC transporter substrate-binding protein"/>
    <property type="match status" value="1"/>
</dbReference>
<dbReference type="KEGG" id="aaco:K1I37_05705"/>
<name>T0BY55_ALIAG</name>
<proteinExistence type="inferred from homology"/>
<evidence type="ECO:0000256" key="5">
    <source>
        <dbReference type="ARBA" id="ARBA00055538"/>
    </source>
</evidence>
<dbReference type="PROSITE" id="PS51257">
    <property type="entry name" value="PROKAR_LIPOPROTEIN"/>
    <property type="match status" value="1"/>
</dbReference>
<evidence type="ECO:0000313" key="9">
    <source>
        <dbReference type="Proteomes" id="UP000829401"/>
    </source>
</evidence>
<dbReference type="InterPro" id="IPR010067">
    <property type="entry name" value="ABC_SsuA_sub-bd"/>
</dbReference>
<dbReference type="PANTHER" id="PTHR30024">
    <property type="entry name" value="ALIPHATIC SULFONATES-BINDING PROTEIN-RELATED"/>
    <property type="match status" value="1"/>
</dbReference>
<feature type="domain" description="Solute-binding protein family 3/N-terminal" evidence="7">
    <location>
        <begin position="54"/>
        <end position="276"/>
    </location>
</feature>
<evidence type="ECO:0000256" key="6">
    <source>
        <dbReference type="ARBA" id="ARBA00070228"/>
    </source>
</evidence>
<evidence type="ECO:0000259" key="7">
    <source>
        <dbReference type="SMART" id="SM00062"/>
    </source>
</evidence>
<protein>
    <recommendedName>
        <fullName evidence="6">Putative aliphatic sulfonates-binding protein</fullName>
    </recommendedName>
</protein>
<dbReference type="STRING" id="1356854.N007_08155"/>
<accession>T0BY55</accession>
<dbReference type="EMBL" id="CP080467">
    <property type="protein sequence ID" value="UNO49988.1"/>
    <property type="molecule type" value="Genomic_DNA"/>
</dbReference>
<dbReference type="GO" id="GO:0042626">
    <property type="term" value="F:ATPase-coupled transmembrane transporter activity"/>
    <property type="evidence" value="ECO:0007669"/>
    <property type="project" value="InterPro"/>
</dbReference>
<dbReference type="SMART" id="SM00062">
    <property type="entry name" value="PBPb"/>
    <property type="match status" value="1"/>
</dbReference>
<dbReference type="PANTHER" id="PTHR30024:SF42">
    <property type="entry name" value="ALIPHATIC SULFONATES-BINDING PROTEIN-RELATED"/>
    <property type="match status" value="1"/>
</dbReference>
<evidence type="ECO:0000313" key="8">
    <source>
        <dbReference type="EMBL" id="UNO49988.1"/>
    </source>
</evidence>
<dbReference type="InterPro" id="IPR015168">
    <property type="entry name" value="SsuA/THI5"/>
</dbReference>
<keyword evidence="9" id="KW-1185">Reference proteome</keyword>
<dbReference type="AlphaFoldDB" id="T0BY55"/>
<dbReference type="InterPro" id="IPR001638">
    <property type="entry name" value="Solute-binding_3/MltF_N"/>
</dbReference>
<dbReference type="GO" id="GO:0042597">
    <property type="term" value="C:periplasmic space"/>
    <property type="evidence" value="ECO:0007669"/>
    <property type="project" value="UniProtKB-SubCell"/>
</dbReference>
<organism evidence="8 9">
    <name type="scientific">Alicyclobacillus acidoterrestris (strain ATCC 49025 / DSM 3922 / CIP 106132 / NCIMB 13137 / GD3B)</name>
    <dbReference type="NCBI Taxonomy" id="1356854"/>
    <lineage>
        <taxon>Bacteria</taxon>
        <taxon>Bacillati</taxon>
        <taxon>Bacillota</taxon>
        <taxon>Bacilli</taxon>
        <taxon>Bacillales</taxon>
        <taxon>Alicyclobacillaceae</taxon>
        <taxon>Alicyclobacillus</taxon>
    </lineage>
</organism>
<dbReference type="GO" id="GO:0016020">
    <property type="term" value="C:membrane"/>
    <property type="evidence" value="ECO:0007669"/>
    <property type="project" value="InterPro"/>
</dbReference>
<dbReference type="eggNOG" id="COG0715">
    <property type="taxonomic scope" value="Bacteria"/>
</dbReference>
<dbReference type="Proteomes" id="UP000829401">
    <property type="component" value="Chromosome"/>
</dbReference>
<gene>
    <name evidence="8" type="ORF">K1I37_05705</name>
</gene>
<reference evidence="9" key="1">
    <citation type="journal article" date="2022" name="G3 (Bethesda)">
        <title>Unveiling the complete genome sequence of Alicyclobacillus acidoterrestris DSM 3922T, a taint-producing strain.</title>
        <authorList>
            <person name="Leonardo I.C."/>
            <person name="Barreto Crespo M.T."/>
            <person name="Gaspar F.B."/>
        </authorList>
    </citation>
    <scope>NUCLEOTIDE SEQUENCE [LARGE SCALE GENOMIC DNA]</scope>
    <source>
        <strain evidence="9">DSM 3922</strain>
    </source>
</reference>
<keyword evidence="4" id="KW-0732">Signal</keyword>
<keyword evidence="3" id="KW-0813">Transport</keyword>
<comment type="similarity">
    <text evidence="2">Belongs to the bacterial solute-binding protein SsuA/TauA family.</text>
</comment>
<evidence type="ECO:0000256" key="1">
    <source>
        <dbReference type="ARBA" id="ARBA00004418"/>
    </source>
</evidence>
<evidence type="ECO:0000256" key="2">
    <source>
        <dbReference type="ARBA" id="ARBA00010742"/>
    </source>
</evidence>
<dbReference type="Pfam" id="PF09084">
    <property type="entry name" value="NMT1"/>
    <property type="match status" value="1"/>
</dbReference>
<accession>A0A9E7CWR9</accession>
<evidence type="ECO:0000256" key="4">
    <source>
        <dbReference type="ARBA" id="ARBA00022729"/>
    </source>
</evidence>
<sequence>MAGRWVVNKWACGVASLLMAVVLAGCGVSTGQANTSLKGGQNEAKPTSSDAGVTVNIGTQSLMGPMYLAEKKGWFEQAFARVGAKVKWVQFTSGPPFFPAIASNHIDFGQVGNTPVLVGQAANVNFTEIAVDSSGKNGDALLVPKGSSLHSLQDLKGKKVAVAQGSSAYNLLYKALAKAGLTTSDIHIVQLQPNEAQPAFESHAVDAWATWEPYITEEVSLHGAEELATEQSLASADPGFTIVRSKFAQQHPDLVVRFLKVYQQALDYQKAHMDEAIQLYAKSTHLSPSVIRQMLENEDDENAPVTDEVVKEQQQTADFLYQQGALNTKLDVSKVVDNQYIEQVAKQSP</sequence>
<evidence type="ECO:0000256" key="3">
    <source>
        <dbReference type="ARBA" id="ARBA00022448"/>
    </source>
</evidence>
<comment type="subcellular location">
    <subcellularLocation>
        <location evidence="1">Periplasm</location>
    </subcellularLocation>
</comment>
<dbReference type="SUPFAM" id="SSF53850">
    <property type="entry name" value="Periplasmic binding protein-like II"/>
    <property type="match status" value="1"/>
</dbReference>
<comment type="function">
    <text evidence="5">Part of a binding-protein-dependent transport system for aliphatic sulfonates. Putative binding protein.</text>
</comment>
<dbReference type="NCBIfam" id="TIGR01728">
    <property type="entry name" value="SsuA_fam"/>
    <property type="match status" value="1"/>
</dbReference>